<evidence type="ECO:0000256" key="1">
    <source>
        <dbReference type="SAM" id="SignalP"/>
    </source>
</evidence>
<proteinExistence type="predicted"/>
<keyword evidence="3" id="KW-1185">Reference proteome</keyword>
<organism evidence="2 3">
    <name type="scientific">Flavobacterium jejuense</name>
    <dbReference type="NCBI Taxonomy" id="1544455"/>
    <lineage>
        <taxon>Bacteria</taxon>
        <taxon>Pseudomonadati</taxon>
        <taxon>Bacteroidota</taxon>
        <taxon>Flavobacteriia</taxon>
        <taxon>Flavobacteriales</taxon>
        <taxon>Flavobacteriaceae</taxon>
        <taxon>Flavobacterium</taxon>
    </lineage>
</organism>
<feature type="chain" id="PRO_5045145814" evidence="1">
    <location>
        <begin position="21"/>
        <end position="306"/>
    </location>
</feature>
<name>A0ABX0INE2_9FLAO</name>
<dbReference type="Proteomes" id="UP000817854">
    <property type="component" value="Unassembled WGS sequence"/>
</dbReference>
<sequence>MKKSTIMKMALASVVTLLWSCQTPDESIEVDSKNNSKTISTTSRAPSCGDMYALVLSGGTSTPVPGGLSSHIYKVDLCSSPTVGYSYLSTLKIGTTLVTSVTGICDMPGVPDYAWAVTGANSNFPQKILKFQISTGAANIAANATAPLQDIENYGNTGLYLAIKEATSSILKVNVGTGVCNPFSSFPSFPQFNGLTFVGNKVQVISGLTNYICSPNYGDILEYDLGANLVGRYSYKNLPANNIFTMKELGFHYDNCCKRWVVGSSSGIISNNFDITPCTPSNPIFLLNTVTSGQPHYAIYDFMVEL</sequence>
<dbReference type="RefSeq" id="WP_140959747.1">
    <property type="nucleotide sequence ID" value="NZ_VEVQ02000001.1"/>
</dbReference>
<reference evidence="2 3" key="2">
    <citation type="submission" date="2019-05" db="EMBL/GenBank/DDBJ databases">
        <authorList>
            <person name="Lianzixin W."/>
        </authorList>
    </citation>
    <scope>NUCLEOTIDE SEQUENCE [LARGE SCALE GENOMIC DNA]</scope>
    <source>
        <strain evidence="2 3">EC11</strain>
    </source>
</reference>
<comment type="caution">
    <text evidence="2">The sequence shown here is derived from an EMBL/GenBank/DDBJ whole genome shotgun (WGS) entry which is preliminary data.</text>
</comment>
<keyword evidence="1" id="KW-0732">Signal</keyword>
<feature type="signal peptide" evidence="1">
    <location>
        <begin position="1"/>
        <end position="20"/>
    </location>
</feature>
<reference evidence="2 3" key="3">
    <citation type="submission" date="2020-02" db="EMBL/GenBank/DDBJ databases">
        <title>Flavobacterium profundi sp. nov., isolated from a deep-sea seamount.</title>
        <authorList>
            <person name="Zhang D.-C."/>
        </authorList>
    </citation>
    <scope>NUCLEOTIDE SEQUENCE [LARGE SCALE GENOMIC DNA]</scope>
    <source>
        <strain evidence="2 3">EC11</strain>
    </source>
</reference>
<gene>
    <name evidence="2" type="ORF">FIA58_002655</name>
</gene>
<reference evidence="3" key="1">
    <citation type="submission" date="2019-05" db="EMBL/GenBank/DDBJ databases">
        <title>Flavobacterium profundi sp. nov., isolated from a deep-sea seamount.</title>
        <authorList>
            <person name="Zhang D.-C."/>
        </authorList>
    </citation>
    <scope>NUCLEOTIDE SEQUENCE [LARGE SCALE GENOMIC DNA]</scope>
    <source>
        <strain evidence="3">EC11</strain>
    </source>
</reference>
<protein>
    <submittedName>
        <fullName evidence="2">Uncharacterized protein</fullName>
    </submittedName>
</protein>
<dbReference type="EMBL" id="VEVQ02000001">
    <property type="protein sequence ID" value="NHN24565.1"/>
    <property type="molecule type" value="Genomic_DNA"/>
</dbReference>
<evidence type="ECO:0000313" key="2">
    <source>
        <dbReference type="EMBL" id="NHN24565.1"/>
    </source>
</evidence>
<accession>A0ABX0INE2</accession>
<evidence type="ECO:0000313" key="3">
    <source>
        <dbReference type="Proteomes" id="UP000817854"/>
    </source>
</evidence>